<proteinExistence type="predicted"/>
<keyword evidence="1" id="KW-0472">Membrane</keyword>
<keyword evidence="3" id="KW-1185">Reference proteome</keyword>
<organism evidence="2 3">
    <name type="scientific">Diploscapter pachys</name>
    <dbReference type="NCBI Taxonomy" id="2018661"/>
    <lineage>
        <taxon>Eukaryota</taxon>
        <taxon>Metazoa</taxon>
        <taxon>Ecdysozoa</taxon>
        <taxon>Nematoda</taxon>
        <taxon>Chromadorea</taxon>
        <taxon>Rhabditida</taxon>
        <taxon>Rhabditina</taxon>
        <taxon>Rhabditomorpha</taxon>
        <taxon>Rhabditoidea</taxon>
        <taxon>Rhabditidae</taxon>
        <taxon>Diploscapter</taxon>
    </lineage>
</organism>
<evidence type="ECO:0000256" key="1">
    <source>
        <dbReference type="SAM" id="Phobius"/>
    </source>
</evidence>
<dbReference type="Proteomes" id="UP000218231">
    <property type="component" value="Unassembled WGS sequence"/>
</dbReference>
<dbReference type="AlphaFoldDB" id="A0A2A2JAE1"/>
<sequence length="82" mass="9733">MDTRWKVVIGLLLFFPALFYFLYAINHVPKAKYTRRLLSQSELVYPTMYSKRKSDRALTLAKIHNQDISINECHGFLLNKER</sequence>
<evidence type="ECO:0000313" key="2">
    <source>
        <dbReference type="EMBL" id="PAV58581.1"/>
    </source>
</evidence>
<reference evidence="2 3" key="1">
    <citation type="journal article" date="2017" name="Curr. Biol.">
        <title>Genome architecture and evolution of a unichromosomal asexual nematode.</title>
        <authorList>
            <person name="Fradin H."/>
            <person name="Zegar C."/>
            <person name="Gutwein M."/>
            <person name="Lucas J."/>
            <person name="Kovtun M."/>
            <person name="Corcoran D."/>
            <person name="Baugh L.R."/>
            <person name="Kiontke K."/>
            <person name="Gunsalus K."/>
            <person name="Fitch D.H."/>
            <person name="Piano F."/>
        </authorList>
    </citation>
    <scope>NUCLEOTIDE SEQUENCE [LARGE SCALE GENOMIC DNA]</scope>
    <source>
        <strain evidence="2">PF1309</strain>
    </source>
</reference>
<evidence type="ECO:0000313" key="3">
    <source>
        <dbReference type="Proteomes" id="UP000218231"/>
    </source>
</evidence>
<feature type="transmembrane region" description="Helical" evidence="1">
    <location>
        <begin position="6"/>
        <end position="26"/>
    </location>
</feature>
<protein>
    <submittedName>
        <fullName evidence="2">Uncharacterized protein</fullName>
    </submittedName>
</protein>
<comment type="caution">
    <text evidence="2">The sequence shown here is derived from an EMBL/GenBank/DDBJ whole genome shotgun (WGS) entry which is preliminary data.</text>
</comment>
<accession>A0A2A2JAE1</accession>
<dbReference type="EMBL" id="LIAE01010571">
    <property type="protein sequence ID" value="PAV58581.1"/>
    <property type="molecule type" value="Genomic_DNA"/>
</dbReference>
<name>A0A2A2JAE1_9BILA</name>
<gene>
    <name evidence="2" type="ORF">WR25_18674</name>
</gene>
<keyword evidence="1" id="KW-1133">Transmembrane helix</keyword>
<keyword evidence="1" id="KW-0812">Transmembrane</keyword>